<sequence>MSLSMHAASAEIYARMLRNLLTWLDKAEGHAQARSFDSAAFLNTKLSPDMLTFGKQVAIASEVARLAVARLGAVELPAAQGSDESFEGLRVRVRDAIGFVEGVSPQQLAGSAERPLVVPQRQGDPLHFTGQTFLQQWSLPNFFFHVTTAYALLRQAGVELGKADFLGAMA</sequence>
<dbReference type="SUPFAM" id="SSF109854">
    <property type="entry name" value="DinB/YfiT-like putative metalloenzymes"/>
    <property type="match status" value="1"/>
</dbReference>
<reference evidence="1 2" key="1">
    <citation type="submission" date="2019-06" db="EMBL/GenBank/DDBJ databases">
        <title>Genomic Encyclopedia of Archaeal and Bacterial Type Strains, Phase II (KMG-II): from individual species to whole genera.</title>
        <authorList>
            <person name="Goeker M."/>
        </authorList>
    </citation>
    <scope>NUCLEOTIDE SEQUENCE [LARGE SCALE GENOMIC DNA]</scope>
    <source>
        <strain evidence="1 2">DSM 7270</strain>
    </source>
</reference>
<dbReference type="EMBL" id="VFPV01000005">
    <property type="protein sequence ID" value="TQM98371.1"/>
    <property type="molecule type" value="Genomic_DNA"/>
</dbReference>
<evidence type="ECO:0000313" key="2">
    <source>
        <dbReference type="Proteomes" id="UP000316993"/>
    </source>
</evidence>
<proteinExistence type="predicted"/>
<dbReference type="Pfam" id="PF09351">
    <property type="entry name" value="DUF1993"/>
    <property type="match status" value="1"/>
</dbReference>
<dbReference type="RefSeq" id="WP_063460676.1">
    <property type="nucleotide sequence ID" value="NZ_CP117193.1"/>
</dbReference>
<evidence type="ECO:0008006" key="3">
    <source>
        <dbReference type="Google" id="ProtNLM"/>
    </source>
</evidence>
<dbReference type="Proteomes" id="UP000316993">
    <property type="component" value="Unassembled WGS sequence"/>
</dbReference>
<organism evidence="1 2">
    <name type="scientific">Acidovorax temperans</name>
    <dbReference type="NCBI Taxonomy" id="80878"/>
    <lineage>
        <taxon>Bacteria</taxon>
        <taxon>Pseudomonadati</taxon>
        <taxon>Pseudomonadota</taxon>
        <taxon>Betaproteobacteria</taxon>
        <taxon>Burkholderiales</taxon>
        <taxon>Comamonadaceae</taxon>
        <taxon>Acidovorax</taxon>
    </lineage>
</organism>
<dbReference type="InterPro" id="IPR018531">
    <property type="entry name" value="DUF1993"/>
</dbReference>
<dbReference type="InterPro" id="IPR034660">
    <property type="entry name" value="DinB/YfiT-like"/>
</dbReference>
<name>A0A543KTG3_9BURK</name>
<evidence type="ECO:0000313" key="1">
    <source>
        <dbReference type="EMBL" id="TQM98371.1"/>
    </source>
</evidence>
<accession>A0A543KTG3</accession>
<gene>
    <name evidence="1" type="ORF">BDD18_4255</name>
</gene>
<dbReference type="PANTHER" id="PTHR36922">
    <property type="entry name" value="BLL2446 PROTEIN"/>
    <property type="match status" value="1"/>
</dbReference>
<dbReference type="Gene3D" id="1.20.120.450">
    <property type="entry name" value="dinb family like domain"/>
    <property type="match status" value="1"/>
</dbReference>
<dbReference type="AlphaFoldDB" id="A0A543KTG3"/>
<protein>
    <recommendedName>
        <fullName evidence="3">DUF1993 domain-containing protein</fullName>
    </recommendedName>
</protein>
<comment type="caution">
    <text evidence="1">The sequence shown here is derived from an EMBL/GenBank/DDBJ whole genome shotgun (WGS) entry which is preliminary data.</text>
</comment>
<dbReference type="PANTHER" id="PTHR36922:SF1">
    <property type="entry name" value="DUF1993 DOMAIN-CONTAINING PROTEIN"/>
    <property type="match status" value="1"/>
</dbReference>